<dbReference type="SUPFAM" id="SSF103473">
    <property type="entry name" value="MFS general substrate transporter"/>
    <property type="match status" value="1"/>
</dbReference>
<dbReference type="GO" id="GO:0022857">
    <property type="term" value="F:transmembrane transporter activity"/>
    <property type="evidence" value="ECO:0007669"/>
    <property type="project" value="InterPro"/>
</dbReference>
<feature type="transmembrane region" description="Helical" evidence="6">
    <location>
        <begin position="187"/>
        <end position="205"/>
    </location>
</feature>
<reference evidence="8 9" key="1">
    <citation type="submission" date="2023-10" db="EMBL/GenBank/DDBJ databases">
        <title>Draft genome sequence of Xylaria bambusicola isolate GMP-LS, the root and basal stem rot pathogen of sugarcane in Indonesia.</title>
        <authorList>
            <person name="Selvaraj P."/>
            <person name="Muralishankar V."/>
            <person name="Muruganantham S."/>
            <person name="Sp S."/>
            <person name="Haryani S."/>
            <person name="Lau K.J.X."/>
            <person name="Naqvi N.I."/>
        </authorList>
    </citation>
    <scope>NUCLEOTIDE SEQUENCE [LARGE SCALE GENOMIC DNA]</scope>
    <source>
        <strain evidence="8">GMP-LS</strain>
    </source>
</reference>
<keyword evidence="3 6" id="KW-1133">Transmembrane helix</keyword>
<feature type="transmembrane region" description="Helical" evidence="6">
    <location>
        <begin position="29"/>
        <end position="48"/>
    </location>
</feature>
<dbReference type="GO" id="GO:0005886">
    <property type="term" value="C:plasma membrane"/>
    <property type="evidence" value="ECO:0007669"/>
    <property type="project" value="TreeGrafter"/>
</dbReference>
<evidence type="ECO:0000256" key="1">
    <source>
        <dbReference type="ARBA" id="ARBA00004141"/>
    </source>
</evidence>
<organism evidence="8 9">
    <name type="scientific">Xylaria bambusicola</name>
    <dbReference type="NCBI Taxonomy" id="326684"/>
    <lineage>
        <taxon>Eukaryota</taxon>
        <taxon>Fungi</taxon>
        <taxon>Dikarya</taxon>
        <taxon>Ascomycota</taxon>
        <taxon>Pezizomycotina</taxon>
        <taxon>Sordariomycetes</taxon>
        <taxon>Xylariomycetidae</taxon>
        <taxon>Xylariales</taxon>
        <taxon>Xylariaceae</taxon>
        <taxon>Xylaria</taxon>
    </lineage>
</organism>
<feature type="transmembrane region" description="Helical" evidence="6">
    <location>
        <begin position="357"/>
        <end position="381"/>
    </location>
</feature>
<keyword evidence="9" id="KW-1185">Reference proteome</keyword>
<feature type="region of interest" description="Disordered" evidence="5">
    <location>
        <begin position="487"/>
        <end position="529"/>
    </location>
</feature>
<evidence type="ECO:0000256" key="2">
    <source>
        <dbReference type="ARBA" id="ARBA00022692"/>
    </source>
</evidence>
<dbReference type="AlphaFoldDB" id="A0AAN7Z0H4"/>
<dbReference type="PRINTS" id="PR01036">
    <property type="entry name" value="TCRTETB"/>
</dbReference>
<feature type="transmembrane region" description="Helical" evidence="6">
    <location>
        <begin position="85"/>
        <end position="106"/>
    </location>
</feature>
<keyword evidence="2 6" id="KW-0812">Transmembrane</keyword>
<dbReference type="InterPro" id="IPR005829">
    <property type="entry name" value="Sugar_transporter_CS"/>
</dbReference>
<name>A0AAN7Z0H4_9PEZI</name>
<feature type="transmembrane region" description="Helical" evidence="6">
    <location>
        <begin position="146"/>
        <end position="166"/>
    </location>
</feature>
<dbReference type="EMBL" id="JAWHQM010000001">
    <property type="protein sequence ID" value="KAK5624502.1"/>
    <property type="molecule type" value="Genomic_DNA"/>
</dbReference>
<sequence length="529" mass="56902">MRLFLSFLDSSIVATSLFTIGTEFDDLQRVNWVALAYTLSYLGCAVFLARISDVIGRRNAFLVSYIIFIGFSLGCGFAQNLQQLIAFRAIQGLGGSGLYSITVIILPEISPPRLLQALAGIIGIIVTISSVLGPVLGGILTNYVSWRWIFWINGPIGAASFLLFLITWPKSRYLPNLEKRSWGELDYFGSSLFIAAAVLIVFPFQNASNATDQWDKAIFLAPLIIGLTALLGVFAWSLFVDRRWGDNVATALPMNLLRDRVYASAALNTLFLGFPYILVIYAFPLRCQVVNGKNALVAGVMLLPMLGSSAIGSVISGKVNGKEDRSCETLIVATSFMILGCGLLTTVSGSASLEAKVLGFLVFVGLGFGLSVSTTTMLAALRSSVRDHASAQGIVAQVRVFGGSLGIAASSAILGISLRAQVGGSVTSQQVASVEGGGDSLAPSDLAAIRRAYADAFREDMRLCTIISGIAFIWALGTYSRKRLNRTQQREQRARDEVERRKAAAAESPQRDSELNHSYELAMTSKPSG</sequence>
<dbReference type="PROSITE" id="PS00216">
    <property type="entry name" value="SUGAR_TRANSPORT_1"/>
    <property type="match status" value="1"/>
</dbReference>
<comment type="caution">
    <text evidence="8">The sequence shown here is derived from an EMBL/GenBank/DDBJ whole genome shotgun (WGS) entry which is preliminary data.</text>
</comment>
<evidence type="ECO:0000259" key="7">
    <source>
        <dbReference type="PROSITE" id="PS50850"/>
    </source>
</evidence>
<protein>
    <recommendedName>
        <fullName evidence="7">Major facilitator superfamily (MFS) profile domain-containing protein</fullName>
    </recommendedName>
</protein>
<evidence type="ECO:0000256" key="6">
    <source>
        <dbReference type="SAM" id="Phobius"/>
    </source>
</evidence>
<feature type="transmembrane region" description="Helical" evidence="6">
    <location>
        <begin position="393"/>
        <end position="418"/>
    </location>
</feature>
<dbReference type="Proteomes" id="UP001305414">
    <property type="component" value="Unassembled WGS sequence"/>
</dbReference>
<dbReference type="Gene3D" id="1.20.1250.20">
    <property type="entry name" value="MFS general substrate transporter like domains"/>
    <property type="match status" value="2"/>
</dbReference>
<gene>
    <name evidence="8" type="ORF">RRF57_000218</name>
</gene>
<evidence type="ECO:0000313" key="8">
    <source>
        <dbReference type="EMBL" id="KAK5624502.1"/>
    </source>
</evidence>
<evidence type="ECO:0000256" key="5">
    <source>
        <dbReference type="SAM" id="MobiDB-lite"/>
    </source>
</evidence>
<evidence type="ECO:0000256" key="3">
    <source>
        <dbReference type="ARBA" id="ARBA00022989"/>
    </source>
</evidence>
<evidence type="ECO:0000313" key="9">
    <source>
        <dbReference type="Proteomes" id="UP001305414"/>
    </source>
</evidence>
<feature type="transmembrane region" description="Helical" evidence="6">
    <location>
        <begin position="261"/>
        <end position="283"/>
    </location>
</feature>
<dbReference type="PANTHER" id="PTHR23501:SF43">
    <property type="entry name" value="MULTIDRUG TRANSPORTER, PUTATIVE (AFU_ORTHOLOGUE AFUA_6G03040)-RELATED"/>
    <property type="match status" value="1"/>
</dbReference>
<evidence type="ECO:0000256" key="4">
    <source>
        <dbReference type="ARBA" id="ARBA00023136"/>
    </source>
</evidence>
<feature type="transmembrane region" description="Helical" evidence="6">
    <location>
        <begin position="60"/>
        <end position="79"/>
    </location>
</feature>
<dbReference type="InterPro" id="IPR011701">
    <property type="entry name" value="MFS"/>
</dbReference>
<dbReference type="PANTHER" id="PTHR23501">
    <property type="entry name" value="MAJOR FACILITATOR SUPERFAMILY"/>
    <property type="match status" value="1"/>
</dbReference>
<feature type="compositionally biased region" description="Basic and acidic residues" evidence="5">
    <location>
        <begin position="488"/>
        <end position="517"/>
    </location>
</feature>
<feature type="transmembrane region" description="Helical" evidence="6">
    <location>
        <begin position="217"/>
        <end position="240"/>
    </location>
</feature>
<keyword evidence="4 6" id="KW-0472">Membrane</keyword>
<feature type="transmembrane region" description="Helical" evidence="6">
    <location>
        <begin position="295"/>
        <end position="317"/>
    </location>
</feature>
<dbReference type="InterPro" id="IPR036259">
    <property type="entry name" value="MFS_trans_sf"/>
</dbReference>
<dbReference type="InterPro" id="IPR020846">
    <property type="entry name" value="MFS_dom"/>
</dbReference>
<comment type="subcellular location">
    <subcellularLocation>
        <location evidence="1">Membrane</location>
        <topology evidence="1">Multi-pass membrane protein</topology>
    </subcellularLocation>
</comment>
<feature type="transmembrane region" description="Helical" evidence="6">
    <location>
        <begin position="329"/>
        <end position="351"/>
    </location>
</feature>
<feature type="transmembrane region" description="Helical" evidence="6">
    <location>
        <begin position="118"/>
        <end position="140"/>
    </location>
</feature>
<proteinExistence type="predicted"/>
<accession>A0AAN7Z0H4</accession>
<feature type="transmembrane region" description="Helical" evidence="6">
    <location>
        <begin position="460"/>
        <end position="480"/>
    </location>
</feature>
<dbReference type="Pfam" id="PF07690">
    <property type="entry name" value="MFS_1"/>
    <property type="match status" value="1"/>
</dbReference>
<dbReference type="PROSITE" id="PS50850">
    <property type="entry name" value="MFS"/>
    <property type="match status" value="1"/>
</dbReference>
<feature type="domain" description="Major facilitator superfamily (MFS) profile" evidence="7">
    <location>
        <begin position="1"/>
        <end position="483"/>
    </location>
</feature>